<organism evidence="2 3">
    <name type="scientific">Nocardioides caeni</name>
    <dbReference type="NCBI Taxonomy" id="574700"/>
    <lineage>
        <taxon>Bacteria</taxon>
        <taxon>Bacillati</taxon>
        <taxon>Actinomycetota</taxon>
        <taxon>Actinomycetes</taxon>
        <taxon>Propionibacteriales</taxon>
        <taxon>Nocardioidaceae</taxon>
        <taxon>Nocardioides</taxon>
    </lineage>
</organism>
<proteinExistence type="predicted"/>
<name>A0A4S8N2C3_9ACTN</name>
<feature type="transmembrane region" description="Helical" evidence="1">
    <location>
        <begin position="172"/>
        <end position="193"/>
    </location>
</feature>
<feature type="transmembrane region" description="Helical" evidence="1">
    <location>
        <begin position="239"/>
        <end position="260"/>
    </location>
</feature>
<comment type="caution">
    <text evidence="2">The sequence shown here is derived from an EMBL/GenBank/DDBJ whole genome shotgun (WGS) entry which is preliminary data.</text>
</comment>
<sequence>MATHASVDPRPFPGRMALVHTGRLFALALDVIVYTFRPPFQFREFIEQSWFIARVASLPTALFAIPFGATISLLLYQLLDQFGAASATGAGGVLAITQQAAPIVTALLIAGAGGSAIAADLGARTIREEIDAMRVLGIDPVRRLVVPRVLAMMYVAAVLNGLASVVGVAGGYFFNVIVQGGTPGAYISSFNLLAQAPDIFVSELKAVVFGFVAGIIAAYRGLNPPPGARGVGDAVNQTVVISFIAVYMINLVMTQVYLLVVPPKGL</sequence>
<feature type="transmembrane region" description="Helical" evidence="1">
    <location>
        <begin position="200"/>
        <end position="219"/>
    </location>
</feature>
<feature type="transmembrane region" description="Helical" evidence="1">
    <location>
        <begin position="144"/>
        <end position="166"/>
    </location>
</feature>
<evidence type="ECO:0000256" key="1">
    <source>
        <dbReference type="SAM" id="Phobius"/>
    </source>
</evidence>
<protein>
    <submittedName>
        <fullName evidence="2">ABC transporter permease</fullName>
    </submittedName>
</protein>
<keyword evidence="3" id="KW-1185">Reference proteome</keyword>
<feature type="transmembrane region" description="Helical" evidence="1">
    <location>
        <begin position="17"/>
        <end position="36"/>
    </location>
</feature>
<keyword evidence="1" id="KW-0472">Membrane</keyword>
<accession>A0A4S8N2C3</accession>
<keyword evidence="1" id="KW-0812">Transmembrane</keyword>
<dbReference type="RefSeq" id="WP_136564106.1">
    <property type="nucleotide sequence ID" value="NZ_BAABLS010000006.1"/>
</dbReference>
<reference evidence="2 3" key="1">
    <citation type="journal article" date="2009" name="Int. J. Syst. Evol. Microbiol.">
        <title>Nocardioides caeni sp. nov., isolated from wastewater.</title>
        <authorList>
            <person name="Yoon J.H."/>
            <person name="Kang S.J."/>
            <person name="Park S."/>
            <person name="Kim W."/>
            <person name="Oh T.K."/>
        </authorList>
    </citation>
    <scope>NUCLEOTIDE SEQUENCE [LARGE SCALE GENOMIC DNA]</scope>
    <source>
        <strain evidence="2 3">DSM 23134</strain>
    </source>
</reference>
<dbReference type="GO" id="GO:0043190">
    <property type="term" value="C:ATP-binding cassette (ABC) transporter complex"/>
    <property type="evidence" value="ECO:0007669"/>
    <property type="project" value="InterPro"/>
</dbReference>
<evidence type="ECO:0000313" key="3">
    <source>
        <dbReference type="Proteomes" id="UP000307087"/>
    </source>
</evidence>
<gene>
    <name evidence="2" type="ORF">E9934_17035</name>
</gene>
<feature type="transmembrane region" description="Helical" evidence="1">
    <location>
        <begin position="56"/>
        <end position="79"/>
    </location>
</feature>
<evidence type="ECO:0000313" key="2">
    <source>
        <dbReference type="EMBL" id="THV09139.1"/>
    </source>
</evidence>
<dbReference type="PANTHER" id="PTHR30188:SF4">
    <property type="entry name" value="PROTEIN TRIGALACTOSYLDIACYLGLYCEROL 1, CHLOROPLASTIC"/>
    <property type="match status" value="1"/>
</dbReference>
<dbReference type="InterPro" id="IPR030802">
    <property type="entry name" value="Permease_MalE"/>
</dbReference>
<dbReference type="Proteomes" id="UP000307087">
    <property type="component" value="Unassembled WGS sequence"/>
</dbReference>
<dbReference type="GO" id="GO:0005548">
    <property type="term" value="F:phospholipid transporter activity"/>
    <property type="evidence" value="ECO:0007669"/>
    <property type="project" value="TreeGrafter"/>
</dbReference>
<dbReference type="Pfam" id="PF02405">
    <property type="entry name" value="MlaE"/>
    <property type="match status" value="1"/>
</dbReference>
<feature type="transmembrane region" description="Helical" evidence="1">
    <location>
        <begin position="99"/>
        <end position="123"/>
    </location>
</feature>
<dbReference type="EMBL" id="STGW01000016">
    <property type="protein sequence ID" value="THV09139.1"/>
    <property type="molecule type" value="Genomic_DNA"/>
</dbReference>
<dbReference type="OrthoDB" id="5243306at2"/>
<dbReference type="PANTHER" id="PTHR30188">
    <property type="entry name" value="ABC TRANSPORTER PERMEASE PROTEIN-RELATED"/>
    <property type="match status" value="1"/>
</dbReference>
<dbReference type="AlphaFoldDB" id="A0A4S8N2C3"/>
<keyword evidence="1" id="KW-1133">Transmembrane helix</keyword>